<keyword evidence="9" id="KW-0175">Coiled coil</keyword>
<dbReference type="InterPro" id="IPR005467">
    <property type="entry name" value="His_kinase_dom"/>
</dbReference>
<dbReference type="InterPro" id="IPR003594">
    <property type="entry name" value="HATPase_dom"/>
</dbReference>
<dbReference type="CDD" id="cd00130">
    <property type="entry name" value="PAS"/>
    <property type="match status" value="2"/>
</dbReference>
<evidence type="ECO:0000256" key="2">
    <source>
        <dbReference type="ARBA" id="ARBA00012438"/>
    </source>
</evidence>
<dbReference type="SUPFAM" id="SSF55874">
    <property type="entry name" value="ATPase domain of HSP90 chaperone/DNA topoisomerase II/histidine kinase"/>
    <property type="match status" value="1"/>
</dbReference>
<feature type="domain" description="PAS" evidence="11">
    <location>
        <begin position="137"/>
        <end position="207"/>
    </location>
</feature>
<dbReference type="InterPro" id="IPR004358">
    <property type="entry name" value="Sig_transdc_His_kin-like_C"/>
</dbReference>
<gene>
    <name evidence="13" type="ORF">AB4875_11000</name>
</gene>
<dbReference type="PROSITE" id="PS50113">
    <property type="entry name" value="PAC"/>
    <property type="match status" value="2"/>
</dbReference>
<accession>A0ABV3TWM4</accession>
<keyword evidence="4" id="KW-0808">Transferase</keyword>
<sequence length="542" mass="59502">MTRTEADHYFFSEFNAILQSASSAIVSVDLSGNILRWSIGAERIFGYNEEEALGSNWGRLAPVHCASELKKSLDKVLRGRTVPVMQSQRLRKDGTIIDVEYSIFPVHSHDDGVLIGATTITTDITARKSTEQALYISAGQIQTIVQTVLDGIITIDKVGTIESINPAAENIFQYRAHELIGCNVKVLMPEPYRSEHDGYLQHFADTGEAKVIGIGREVLGQRKDGSVFPMSLAVNQMLSSNSAAYVGVISDITETKEREKQLKEQIDKTQSSNTELEKAIQQLRDTQERLVQSEKMASLGSLVAGLAHEINTPIGVGVTAASYLSSSTSELSKSLAENTLKRSELNQFVISLNDTANLISKNLDRAATLITSFKHVAVDQTNDDDREIDLHDYLQEILTSFQPQLKKHRVTVELSCPVGIVFVTNPGSLYQVLSNLMMNSTLHGYDEGEQGEIFITAKTIDEQIEIIVRDTGKGIPAENLPKLFDPFFTTSRHKGGTGLGLHISFNLVTQSLGGFIHVESQPGEGTQFVITIPLSNNHSAPK</sequence>
<protein>
    <recommendedName>
        <fullName evidence="2">histidine kinase</fullName>
        <ecNumber evidence="2">2.7.13.3</ecNumber>
    </recommendedName>
</protein>
<evidence type="ECO:0000256" key="3">
    <source>
        <dbReference type="ARBA" id="ARBA00022553"/>
    </source>
</evidence>
<evidence type="ECO:0000256" key="5">
    <source>
        <dbReference type="ARBA" id="ARBA00022741"/>
    </source>
</evidence>
<evidence type="ECO:0000313" key="13">
    <source>
        <dbReference type="EMBL" id="MEX1666015.1"/>
    </source>
</evidence>
<evidence type="ECO:0000256" key="9">
    <source>
        <dbReference type="SAM" id="Coils"/>
    </source>
</evidence>
<dbReference type="PANTHER" id="PTHR43065">
    <property type="entry name" value="SENSOR HISTIDINE KINASE"/>
    <property type="match status" value="1"/>
</dbReference>
<dbReference type="PRINTS" id="PR00344">
    <property type="entry name" value="BCTRLSENSOR"/>
</dbReference>
<feature type="domain" description="PAC" evidence="12">
    <location>
        <begin position="83"/>
        <end position="136"/>
    </location>
</feature>
<dbReference type="Gene3D" id="3.30.450.20">
    <property type="entry name" value="PAS domain"/>
    <property type="match status" value="2"/>
</dbReference>
<dbReference type="Pfam" id="PF00989">
    <property type="entry name" value="PAS"/>
    <property type="match status" value="2"/>
</dbReference>
<keyword evidence="14" id="KW-1185">Reference proteome</keyword>
<dbReference type="PROSITE" id="PS50109">
    <property type="entry name" value="HIS_KIN"/>
    <property type="match status" value="1"/>
</dbReference>
<dbReference type="PROSITE" id="PS50112">
    <property type="entry name" value="PAS"/>
    <property type="match status" value="2"/>
</dbReference>
<evidence type="ECO:0000259" key="11">
    <source>
        <dbReference type="PROSITE" id="PS50112"/>
    </source>
</evidence>
<evidence type="ECO:0000256" key="4">
    <source>
        <dbReference type="ARBA" id="ARBA00022679"/>
    </source>
</evidence>
<name>A0ABV3TWM4_9GAMM</name>
<dbReference type="Gene3D" id="3.30.565.10">
    <property type="entry name" value="Histidine kinase-like ATPase, C-terminal domain"/>
    <property type="match status" value="1"/>
</dbReference>
<feature type="domain" description="Histidine kinase" evidence="10">
    <location>
        <begin position="305"/>
        <end position="536"/>
    </location>
</feature>
<evidence type="ECO:0000256" key="6">
    <source>
        <dbReference type="ARBA" id="ARBA00022777"/>
    </source>
</evidence>
<proteinExistence type="predicted"/>
<dbReference type="Pfam" id="PF02518">
    <property type="entry name" value="HATPase_c"/>
    <property type="match status" value="1"/>
</dbReference>
<dbReference type="EMBL" id="JBFRYB010000001">
    <property type="protein sequence ID" value="MEX1666015.1"/>
    <property type="molecule type" value="Genomic_DNA"/>
</dbReference>
<keyword evidence="7" id="KW-0067">ATP-binding</keyword>
<dbReference type="Proteomes" id="UP001557484">
    <property type="component" value="Unassembled WGS sequence"/>
</dbReference>
<evidence type="ECO:0000256" key="1">
    <source>
        <dbReference type="ARBA" id="ARBA00000085"/>
    </source>
</evidence>
<keyword evidence="8" id="KW-0902">Two-component regulatory system</keyword>
<keyword evidence="6" id="KW-0418">Kinase</keyword>
<dbReference type="SUPFAM" id="SSF55785">
    <property type="entry name" value="PYP-like sensor domain (PAS domain)"/>
    <property type="match status" value="2"/>
</dbReference>
<dbReference type="SMART" id="SM00387">
    <property type="entry name" value="HATPase_c"/>
    <property type="match status" value="1"/>
</dbReference>
<comment type="catalytic activity">
    <reaction evidence="1">
        <text>ATP + protein L-histidine = ADP + protein N-phospho-L-histidine.</text>
        <dbReference type="EC" id="2.7.13.3"/>
    </reaction>
</comment>
<dbReference type="EC" id="2.7.13.3" evidence="2"/>
<dbReference type="InterPro" id="IPR036890">
    <property type="entry name" value="HATPase_C_sf"/>
</dbReference>
<organism evidence="13 14">
    <name type="scientific">Zhongshania arctica</name>
    <dbReference type="NCBI Taxonomy" id="3238302"/>
    <lineage>
        <taxon>Bacteria</taxon>
        <taxon>Pseudomonadati</taxon>
        <taxon>Pseudomonadota</taxon>
        <taxon>Gammaproteobacteria</taxon>
        <taxon>Cellvibrionales</taxon>
        <taxon>Spongiibacteraceae</taxon>
        <taxon>Zhongshania</taxon>
    </lineage>
</organism>
<dbReference type="SMART" id="SM00086">
    <property type="entry name" value="PAC"/>
    <property type="match status" value="2"/>
</dbReference>
<dbReference type="InterPro" id="IPR035965">
    <property type="entry name" value="PAS-like_dom_sf"/>
</dbReference>
<evidence type="ECO:0000256" key="7">
    <source>
        <dbReference type="ARBA" id="ARBA00022840"/>
    </source>
</evidence>
<evidence type="ECO:0000259" key="10">
    <source>
        <dbReference type="PROSITE" id="PS50109"/>
    </source>
</evidence>
<dbReference type="InterPro" id="IPR000014">
    <property type="entry name" value="PAS"/>
</dbReference>
<dbReference type="NCBIfam" id="TIGR00229">
    <property type="entry name" value="sensory_box"/>
    <property type="match status" value="2"/>
</dbReference>
<feature type="domain" description="PAC" evidence="12">
    <location>
        <begin position="214"/>
        <end position="264"/>
    </location>
</feature>
<keyword evidence="5" id="KW-0547">Nucleotide-binding</keyword>
<evidence type="ECO:0000259" key="12">
    <source>
        <dbReference type="PROSITE" id="PS50113"/>
    </source>
</evidence>
<dbReference type="InterPro" id="IPR000700">
    <property type="entry name" value="PAS-assoc_C"/>
</dbReference>
<dbReference type="Gene3D" id="1.10.287.130">
    <property type="match status" value="1"/>
</dbReference>
<evidence type="ECO:0000256" key="8">
    <source>
        <dbReference type="ARBA" id="ARBA00023012"/>
    </source>
</evidence>
<dbReference type="RefSeq" id="WP_368376102.1">
    <property type="nucleotide sequence ID" value="NZ_JBFRYB010000001.1"/>
</dbReference>
<dbReference type="PANTHER" id="PTHR43065:SF47">
    <property type="match status" value="1"/>
</dbReference>
<dbReference type="SMART" id="SM00091">
    <property type="entry name" value="PAS"/>
    <property type="match status" value="2"/>
</dbReference>
<keyword evidence="3" id="KW-0597">Phosphoprotein</keyword>
<feature type="coiled-coil region" evidence="9">
    <location>
        <begin position="252"/>
        <end position="296"/>
    </location>
</feature>
<reference evidence="13 14" key="1">
    <citation type="journal article" date="2011" name="Int. J. Syst. Evol. Microbiol.">
        <title>Zhongshania antarctica gen. nov., sp. nov. and Zhongshania guokunii sp. nov., gammaproteobacteria respectively isolated from coastal attached (fast) ice and surface seawater of the Antarctic.</title>
        <authorList>
            <person name="Li H.J."/>
            <person name="Zhang X.Y."/>
            <person name="Chen C.X."/>
            <person name="Zhang Y.J."/>
            <person name="Gao Z.M."/>
            <person name="Yu Y."/>
            <person name="Chen X.L."/>
            <person name="Chen B."/>
            <person name="Zhang Y.Z."/>
        </authorList>
    </citation>
    <scope>NUCLEOTIDE SEQUENCE [LARGE SCALE GENOMIC DNA]</scope>
    <source>
        <strain evidence="13 14">R06B22</strain>
    </source>
</reference>
<evidence type="ECO:0000313" key="14">
    <source>
        <dbReference type="Proteomes" id="UP001557484"/>
    </source>
</evidence>
<comment type="caution">
    <text evidence="13">The sequence shown here is derived from an EMBL/GenBank/DDBJ whole genome shotgun (WGS) entry which is preliminary data.</text>
</comment>
<feature type="domain" description="PAS" evidence="11">
    <location>
        <begin position="10"/>
        <end position="80"/>
    </location>
</feature>
<dbReference type="InterPro" id="IPR001610">
    <property type="entry name" value="PAC"/>
</dbReference>
<dbReference type="InterPro" id="IPR013767">
    <property type="entry name" value="PAS_fold"/>
</dbReference>